<gene>
    <name evidence="1" type="ORF">PAXINDRAFT_172062</name>
</gene>
<feature type="non-terminal residue" evidence="1">
    <location>
        <position position="53"/>
    </location>
</feature>
<evidence type="ECO:0000313" key="2">
    <source>
        <dbReference type="Proteomes" id="UP000053647"/>
    </source>
</evidence>
<evidence type="ECO:0000313" key="1">
    <source>
        <dbReference type="EMBL" id="KIJ10790.1"/>
    </source>
</evidence>
<keyword evidence="2" id="KW-1185">Reference proteome</keyword>
<sequence>MVNVVVHDIATQFNDCKNWIIPQAIVRMLNGAVRSCEKPIMHDLMANDNTYRP</sequence>
<name>A0A0C9T526_PAXIN</name>
<dbReference type="AlphaFoldDB" id="A0A0C9T526"/>
<reference evidence="1 2" key="1">
    <citation type="submission" date="2014-06" db="EMBL/GenBank/DDBJ databases">
        <authorList>
            <consortium name="DOE Joint Genome Institute"/>
            <person name="Kuo A."/>
            <person name="Kohler A."/>
            <person name="Nagy L.G."/>
            <person name="Floudas D."/>
            <person name="Copeland A."/>
            <person name="Barry K.W."/>
            <person name="Cichocki N."/>
            <person name="Veneault-Fourrey C."/>
            <person name="LaButti K."/>
            <person name="Lindquist E.A."/>
            <person name="Lipzen A."/>
            <person name="Lundell T."/>
            <person name="Morin E."/>
            <person name="Murat C."/>
            <person name="Sun H."/>
            <person name="Tunlid A."/>
            <person name="Henrissat B."/>
            <person name="Grigoriev I.V."/>
            <person name="Hibbett D.S."/>
            <person name="Martin F."/>
            <person name="Nordberg H.P."/>
            <person name="Cantor M.N."/>
            <person name="Hua S.X."/>
        </authorList>
    </citation>
    <scope>NUCLEOTIDE SEQUENCE [LARGE SCALE GENOMIC DNA]</scope>
    <source>
        <strain evidence="1 2">ATCC 200175</strain>
    </source>
</reference>
<reference evidence="2" key="2">
    <citation type="submission" date="2015-01" db="EMBL/GenBank/DDBJ databases">
        <title>Evolutionary Origins and Diversification of the Mycorrhizal Mutualists.</title>
        <authorList>
            <consortium name="DOE Joint Genome Institute"/>
            <consortium name="Mycorrhizal Genomics Consortium"/>
            <person name="Kohler A."/>
            <person name="Kuo A."/>
            <person name="Nagy L.G."/>
            <person name="Floudas D."/>
            <person name="Copeland A."/>
            <person name="Barry K.W."/>
            <person name="Cichocki N."/>
            <person name="Veneault-Fourrey C."/>
            <person name="LaButti K."/>
            <person name="Lindquist E.A."/>
            <person name="Lipzen A."/>
            <person name="Lundell T."/>
            <person name="Morin E."/>
            <person name="Murat C."/>
            <person name="Riley R."/>
            <person name="Ohm R."/>
            <person name="Sun H."/>
            <person name="Tunlid A."/>
            <person name="Henrissat B."/>
            <person name="Grigoriev I.V."/>
            <person name="Hibbett D.S."/>
            <person name="Martin F."/>
        </authorList>
    </citation>
    <scope>NUCLEOTIDE SEQUENCE [LARGE SCALE GENOMIC DNA]</scope>
    <source>
        <strain evidence="2">ATCC 200175</strain>
    </source>
</reference>
<accession>A0A0C9T526</accession>
<dbReference type="Proteomes" id="UP000053647">
    <property type="component" value="Unassembled WGS sequence"/>
</dbReference>
<protein>
    <submittedName>
        <fullName evidence="1">Uncharacterized protein</fullName>
    </submittedName>
</protein>
<dbReference type="HOGENOM" id="CLU_3074307_0_0_1"/>
<dbReference type="EMBL" id="KN819396">
    <property type="protein sequence ID" value="KIJ10790.1"/>
    <property type="molecule type" value="Genomic_DNA"/>
</dbReference>
<organism evidence="1 2">
    <name type="scientific">Paxillus involutus ATCC 200175</name>
    <dbReference type="NCBI Taxonomy" id="664439"/>
    <lineage>
        <taxon>Eukaryota</taxon>
        <taxon>Fungi</taxon>
        <taxon>Dikarya</taxon>
        <taxon>Basidiomycota</taxon>
        <taxon>Agaricomycotina</taxon>
        <taxon>Agaricomycetes</taxon>
        <taxon>Agaricomycetidae</taxon>
        <taxon>Boletales</taxon>
        <taxon>Paxilineae</taxon>
        <taxon>Paxillaceae</taxon>
        <taxon>Paxillus</taxon>
    </lineage>
</organism>
<proteinExistence type="predicted"/>